<organism evidence="12">
    <name type="scientific">uncultured Thiotrichaceae bacterium</name>
    <dbReference type="NCBI Taxonomy" id="298394"/>
    <lineage>
        <taxon>Bacteria</taxon>
        <taxon>Pseudomonadati</taxon>
        <taxon>Pseudomonadota</taxon>
        <taxon>Gammaproteobacteria</taxon>
        <taxon>Thiotrichales</taxon>
        <taxon>Thiotrichaceae</taxon>
        <taxon>environmental samples</taxon>
    </lineage>
</organism>
<dbReference type="Pfam" id="PF00697">
    <property type="entry name" value="PRAI"/>
    <property type="match status" value="1"/>
</dbReference>
<dbReference type="PANTHER" id="PTHR42894">
    <property type="entry name" value="N-(5'-PHOSPHORIBOSYL)ANTHRANILATE ISOMERASE"/>
    <property type="match status" value="1"/>
</dbReference>
<accession>A0A6S6TJY1</accession>
<evidence type="ECO:0000259" key="11">
    <source>
        <dbReference type="Pfam" id="PF00697"/>
    </source>
</evidence>
<keyword evidence="9 10" id="KW-0413">Isomerase</keyword>
<comment type="similarity">
    <text evidence="3 10">Belongs to the TrpF family.</text>
</comment>
<name>A0A6S6TJY1_9GAMM</name>
<evidence type="ECO:0000256" key="7">
    <source>
        <dbReference type="ARBA" id="ARBA00022822"/>
    </source>
</evidence>
<dbReference type="HAMAP" id="MF_00135">
    <property type="entry name" value="PRAI"/>
    <property type="match status" value="1"/>
</dbReference>
<evidence type="ECO:0000256" key="5">
    <source>
        <dbReference type="ARBA" id="ARBA00022272"/>
    </source>
</evidence>
<dbReference type="GO" id="GO:0000162">
    <property type="term" value="P:L-tryptophan biosynthetic process"/>
    <property type="evidence" value="ECO:0007669"/>
    <property type="project" value="UniProtKB-UniRule"/>
</dbReference>
<proteinExistence type="inferred from homology"/>
<keyword evidence="7 10" id="KW-0822">Tryptophan biosynthesis</keyword>
<dbReference type="InterPro" id="IPR011060">
    <property type="entry name" value="RibuloseP-bd_barrel"/>
</dbReference>
<evidence type="ECO:0000256" key="4">
    <source>
        <dbReference type="ARBA" id="ARBA00012572"/>
    </source>
</evidence>
<dbReference type="AlphaFoldDB" id="A0A6S6TJY1"/>
<dbReference type="NCBIfam" id="NF002298">
    <property type="entry name" value="PRK01222.1-4"/>
    <property type="match status" value="1"/>
</dbReference>
<dbReference type="Gene3D" id="3.20.20.70">
    <property type="entry name" value="Aldolase class I"/>
    <property type="match status" value="1"/>
</dbReference>
<dbReference type="InterPro" id="IPR013785">
    <property type="entry name" value="Aldolase_TIM"/>
</dbReference>
<dbReference type="GO" id="GO:0004640">
    <property type="term" value="F:phosphoribosylanthranilate isomerase activity"/>
    <property type="evidence" value="ECO:0007669"/>
    <property type="project" value="UniProtKB-UniRule"/>
</dbReference>
<sequence>MVRVKICGITSPADAIAVSSNGADAIGIVFYEKSPRNVDITMAKSIFDAIPPFVTTVALFMDAEQTKVHRVLEEVPFDLLQFHGAESPSYCEQFSRPYIKAVPMKGGQDFYAYADAHLQAKGFLVDSHAPGEAGGTGEAFDWTQVPVDYDKPVILAGGLYPENVAQAIQTADVYAVDVSSGVEALPGVKDKQKIQHFMQEVRRVERNP</sequence>
<dbReference type="CDD" id="cd00405">
    <property type="entry name" value="PRAI"/>
    <property type="match status" value="1"/>
</dbReference>
<evidence type="ECO:0000313" key="12">
    <source>
        <dbReference type="EMBL" id="CAA6815295.1"/>
    </source>
</evidence>
<keyword evidence="8 10" id="KW-0057">Aromatic amino acid biosynthesis</keyword>
<evidence type="ECO:0000256" key="1">
    <source>
        <dbReference type="ARBA" id="ARBA00001164"/>
    </source>
</evidence>
<reference evidence="12" key="1">
    <citation type="submission" date="2020-01" db="EMBL/GenBank/DDBJ databases">
        <authorList>
            <person name="Meier V. D."/>
            <person name="Meier V D."/>
        </authorList>
    </citation>
    <scope>NUCLEOTIDE SEQUENCE</scope>
    <source>
        <strain evidence="12">HLG_WM_MAG_07</strain>
    </source>
</reference>
<dbReference type="InterPro" id="IPR044643">
    <property type="entry name" value="TrpF_fam"/>
</dbReference>
<protein>
    <recommendedName>
        <fullName evidence="5 10">N-(5'-phosphoribosyl)anthranilate isomerase</fullName>
        <shortName evidence="10">PRAI</shortName>
        <ecNumber evidence="4 10">5.3.1.24</ecNumber>
    </recommendedName>
</protein>
<keyword evidence="6 10" id="KW-0028">Amino-acid biosynthesis</keyword>
<evidence type="ECO:0000256" key="9">
    <source>
        <dbReference type="ARBA" id="ARBA00023235"/>
    </source>
</evidence>
<evidence type="ECO:0000256" key="8">
    <source>
        <dbReference type="ARBA" id="ARBA00023141"/>
    </source>
</evidence>
<gene>
    <name evidence="10" type="primary">trpF</name>
    <name evidence="12" type="ORF">HELGO_WM4427</name>
</gene>
<dbReference type="PANTHER" id="PTHR42894:SF1">
    <property type="entry name" value="N-(5'-PHOSPHORIBOSYL)ANTHRANILATE ISOMERASE"/>
    <property type="match status" value="1"/>
</dbReference>
<dbReference type="InterPro" id="IPR001240">
    <property type="entry name" value="PRAI_dom"/>
</dbReference>
<dbReference type="UniPathway" id="UPA00035">
    <property type="reaction ID" value="UER00042"/>
</dbReference>
<dbReference type="EMBL" id="CACVAY010000071">
    <property type="protein sequence ID" value="CAA6815295.1"/>
    <property type="molecule type" value="Genomic_DNA"/>
</dbReference>
<feature type="domain" description="N-(5'phosphoribosyl) anthranilate isomerase (PRAI)" evidence="11">
    <location>
        <begin position="4"/>
        <end position="199"/>
    </location>
</feature>
<comment type="pathway">
    <text evidence="2 10">Amino-acid biosynthesis; L-tryptophan biosynthesis; L-tryptophan from chorismate: step 3/5.</text>
</comment>
<evidence type="ECO:0000256" key="2">
    <source>
        <dbReference type="ARBA" id="ARBA00004664"/>
    </source>
</evidence>
<dbReference type="EC" id="5.3.1.24" evidence="4 10"/>
<comment type="catalytic activity">
    <reaction evidence="1 10">
        <text>N-(5-phospho-beta-D-ribosyl)anthranilate = 1-(2-carboxyphenylamino)-1-deoxy-D-ribulose 5-phosphate</text>
        <dbReference type="Rhea" id="RHEA:21540"/>
        <dbReference type="ChEBI" id="CHEBI:18277"/>
        <dbReference type="ChEBI" id="CHEBI:58613"/>
        <dbReference type="EC" id="5.3.1.24"/>
    </reaction>
</comment>
<evidence type="ECO:0000256" key="3">
    <source>
        <dbReference type="ARBA" id="ARBA00007571"/>
    </source>
</evidence>
<evidence type="ECO:0000256" key="10">
    <source>
        <dbReference type="HAMAP-Rule" id="MF_00135"/>
    </source>
</evidence>
<dbReference type="FunFam" id="3.20.20.70:FF:000075">
    <property type="entry name" value="Tryptophan biosynthesis protein TRP1"/>
    <property type="match status" value="1"/>
</dbReference>
<dbReference type="SUPFAM" id="SSF51366">
    <property type="entry name" value="Ribulose-phoshate binding barrel"/>
    <property type="match status" value="1"/>
</dbReference>
<evidence type="ECO:0000256" key="6">
    <source>
        <dbReference type="ARBA" id="ARBA00022605"/>
    </source>
</evidence>